<dbReference type="FunFam" id="3.40.50.20:FF:000010">
    <property type="entry name" value="Propionyl-CoA carboxylase subunit alpha"/>
    <property type="match status" value="1"/>
</dbReference>
<keyword evidence="9 17" id="KW-0276">Fatty acid metabolism</keyword>
<dbReference type="SUPFAM" id="SSF56059">
    <property type="entry name" value="Glutathione synthetase ATP-binding domain-like"/>
    <property type="match status" value="1"/>
</dbReference>
<dbReference type="Proteomes" id="UP000515928">
    <property type="component" value="Chromosome"/>
</dbReference>
<dbReference type="FunFam" id="3.30.1490.20:FF:000018">
    <property type="entry name" value="Biotin carboxylase"/>
    <property type="match status" value="1"/>
</dbReference>
<dbReference type="PROSITE" id="PS50975">
    <property type="entry name" value="ATP_GRASP"/>
    <property type="match status" value="1"/>
</dbReference>
<evidence type="ECO:0000256" key="15">
    <source>
        <dbReference type="ARBA" id="ARBA00048600"/>
    </source>
</evidence>
<dbReference type="PROSITE" id="PS00867">
    <property type="entry name" value="CPSASE_2"/>
    <property type="match status" value="1"/>
</dbReference>
<dbReference type="PANTHER" id="PTHR48095">
    <property type="entry name" value="PYRUVATE CARBOXYLASE SUBUNIT A"/>
    <property type="match status" value="1"/>
</dbReference>
<dbReference type="InterPro" id="IPR005479">
    <property type="entry name" value="CPAse_ATP-bd"/>
</dbReference>
<keyword evidence="12 17" id="KW-0443">Lipid metabolism</keyword>
<dbReference type="NCBIfam" id="NF006367">
    <property type="entry name" value="PRK08591.1"/>
    <property type="match status" value="1"/>
</dbReference>
<dbReference type="Gene3D" id="3.30.470.20">
    <property type="entry name" value="ATP-grasp fold, B domain"/>
    <property type="match status" value="1"/>
</dbReference>
<dbReference type="RefSeq" id="WP_187534677.1">
    <property type="nucleotide sequence ID" value="NZ_CBCSHU010000013.1"/>
</dbReference>
<name>A0A7G9S0V2_9FIRM</name>
<dbReference type="InterPro" id="IPR005482">
    <property type="entry name" value="Biotin_COase_C"/>
</dbReference>
<reference evidence="20 21" key="1">
    <citation type="submission" date="2020-08" db="EMBL/GenBank/DDBJ databases">
        <title>Genome sequence of Erysipelothrix inopinata DSM 15511T.</title>
        <authorList>
            <person name="Hyun D.-W."/>
            <person name="Bae J.-W."/>
        </authorList>
    </citation>
    <scope>NUCLEOTIDE SEQUENCE [LARGE SCALE GENOMIC DNA]</scope>
    <source>
        <strain evidence="20 21">DSM 15511</strain>
    </source>
</reference>
<dbReference type="KEGG" id="eio:H9L01_03705"/>
<dbReference type="Pfam" id="PF02786">
    <property type="entry name" value="CPSase_L_D2"/>
    <property type="match status" value="1"/>
</dbReference>
<gene>
    <name evidence="20" type="primary">accC</name>
    <name evidence="20" type="ORF">H9L01_03705</name>
</gene>
<proteinExistence type="predicted"/>
<dbReference type="InterPro" id="IPR004549">
    <property type="entry name" value="Acetyl_CoA_COase_biotin_COase"/>
</dbReference>
<comment type="pathway">
    <text evidence="2 17">Lipid metabolism; malonyl-CoA biosynthesis; malonyl-CoA from acetyl-CoA: step 1/1.</text>
</comment>
<evidence type="ECO:0000313" key="21">
    <source>
        <dbReference type="Proteomes" id="UP000515928"/>
    </source>
</evidence>
<dbReference type="Gene3D" id="3.40.50.20">
    <property type="match status" value="1"/>
</dbReference>
<evidence type="ECO:0000256" key="3">
    <source>
        <dbReference type="ARBA" id="ARBA00011750"/>
    </source>
</evidence>
<evidence type="ECO:0000256" key="12">
    <source>
        <dbReference type="ARBA" id="ARBA00023098"/>
    </source>
</evidence>
<evidence type="ECO:0000256" key="16">
    <source>
        <dbReference type="PROSITE-ProRule" id="PRU00409"/>
    </source>
</evidence>
<evidence type="ECO:0000256" key="9">
    <source>
        <dbReference type="ARBA" id="ARBA00022832"/>
    </source>
</evidence>
<dbReference type="GO" id="GO:0006633">
    <property type="term" value="P:fatty acid biosynthetic process"/>
    <property type="evidence" value="ECO:0007669"/>
    <property type="project" value="UniProtKB-KW"/>
</dbReference>
<dbReference type="InterPro" id="IPR011761">
    <property type="entry name" value="ATP-grasp"/>
</dbReference>
<evidence type="ECO:0000256" key="14">
    <source>
        <dbReference type="ARBA" id="ARBA00023267"/>
    </source>
</evidence>
<evidence type="ECO:0000259" key="18">
    <source>
        <dbReference type="PROSITE" id="PS50975"/>
    </source>
</evidence>
<dbReference type="PANTHER" id="PTHR48095:SF2">
    <property type="entry name" value="BIOTIN CARBOXYLASE, CHLOROPLASTIC"/>
    <property type="match status" value="1"/>
</dbReference>
<comment type="subunit">
    <text evidence="3 17">Acetyl-CoA carboxylase is a heterohexamer of biotin carboxyl carrier protein, biotin carboxylase and the two subunits of carboxyl transferase in a 2:2 complex.</text>
</comment>
<accession>A0A7G9S0V2</accession>
<dbReference type="SUPFAM" id="SSF52440">
    <property type="entry name" value="PreATP-grasp domain"/>
    <property type="match status" value="1"/>
</dbReference>
<dbReference type="InterPro" id="IPR016185">
    <property type="entry name" value="PreATP-grasp_dom_sf"/>
</dbReference>
<evidence type="ECO:0000256" key="8">
    <source>
        <dbReference type="ARBA" id="ARBA00022741"/>
    </source>
</evidence>
<dbReference type="InterPro" id="IPR005481">
    <property type="entry name" value="BC-like_N"/>
</dbReference>
<feature type="domain" description="ATP-grasp" evidence="18">
    <location>
        <begin position="122"/>
        <end position="317"/>
    </location>
</feature>
<comment type="function">
    <text evidence="1 17">This protein is a component of the acetyl coenzyme A carboxylase complex; first, biotin carboxylase catalyzes the carboxylation of the carrier protein and then the transcarboxylase transfers the carboxyl group to form malonyl-CoA.</text>
</comment>
<evidence type="ECO:0000256" key="4">
    <source>
        <dbReference type="ARBA" id="ARBA00013263"/>
    </source>
</evidence>
<dbReference type="InterPro" id="IPR011764">
    <property type="entry name" value="Biotin_carboxylation_dom"/>
</dbReference>
<dbReference type="InterPro" id="IPR051602">
    <property type="entry name" value="ACC_Biotin_Carboxylase"/>
</dbReference>
<sequence length="451" mass="50673">MINKVLIANRGEIAVRIIRACRELNIKTVAIYSTVDKESLHVMLADEAVCVGDHRLENSYLNQTAILQAALNTQAQAIHPGFGFLSENAEFVRACEQLDIQFIGPSAGVIELMGDKANARQKMIEANVPVVKGSDGLVDTFEDAIEAAKEIGFPLLIKASAGGGGKGMRACFNQDELYDAYHQAKQEAQNAFGNGDVYMEYFVQSPRHIEVQVLGDSFGHVIHLNERECSVQRNNQKMIEEAPVQNLKNETRSRLYEVAVRAAQAVNYVSAGTLEFIMDHEENFFFIEMNTRIQVEHPVTEMITGIDIVKEQIKIAEERPLEIQQIDVERKGHSLEIRINAENPIENFKPSVGKINSLHFPGGNGVRIDSFLYQNYTVLPFYDSMLAKLITYAPSRDEAMEKSIRCLEEIDIDGVDTNIEFQLDILLNESFQDNVYTTSLVKDILKEMKHV</sequence>
<dbReference type="EC" id="6.3.4.14" evidence="4 17"/>
<dbReference type="InterPro" id="IPR011054">
    <property type="entry name" value="Rudment_hybrid_motif"/>
</dbReference>
<dbReference type="GO" id="GO:0005524">
    <property type="term" value="F:ATP binding"/>
    <property type="evidence" value="ECO:0007669"/>
    <property type="project" value="UniProtKB-UniRule"/>
</dbReference>
<evidence type="ECO:0000256" key="17">
    <source>
        <dbReference type="RuleBase" id="RU365063"/>
    </source>
</evidence>
<dbReference type="InterPro" id="IPR013815">
    <property type="entry name" value="ATP_grasp_subdomain_1"/>
</dbReference>
<evidence type="ECO:0000256" key="5">
    <source>
        <dbReference type="ARBA" id="ARBA00022516"/>
    </source>
</evidence>
<feature type="domain" description="Biotin carboxylation" evidence="19">
    <location>
        <begin position="1"/>
        <end position="446"/>
    </location>
</feature>
<evidence type="ECO:0000256" key="10">
    <source>
        <dbReference type="ARBA" id="ARBA00022840"/>
    </source>
</evidence>
<keyword evidence="13 17" id="KW-0275">Fatty acid biosynthesis</keyword>
<dbReference type="Gene3D" id="3.30.1490.20">
    <property type="entry name" value="ATP-grasp fold, A domain"/>
    <property type="match status" value="1"/>
</dbReference>
<dbReference type="PROSITE" id="PS00866">
    <property type="entry name" value="CPSASE_1"/>
    <property type="match status" value="1"/>
</dbReference>
<protein>
    <recommendedName>
        <fullName evidence="4 17">Biotin carboxylase</fullName>
        <ecNumber evidence="4 17">6.3.4.14</ecNumber>
    </recommendedName>
    <alternativeName>
        <fullName evidence="17">Acetyl-coenzyme A carboxylase biotin carboxylase subunit A</fullName>
    </alternativeName>
</protein>
<evidence type="ECO:0000256" key="11">
    <source>
        <dbReference type="ARBA" id="ARBA00022842"/>
    </source>
</evidence>
<keyword evidence="11" id="KW-0460">Magnesium</keyword>
<keyword evidence="10 16" id="KW-0067">ATP-binding</keyword>
<dbReference type="EMBL" id="CP060715">
    <property type="protein sequence ID" value="QNN61477.1"/>
    <property type="molecule type" value="Genomic_DNA"/>
</dbReference>
<evidence type="ECO:0000313" key="20">
    <source>
        <dbReference type="EMBL" id="QNN61477.1"/>
    </source>
</evidence>
<keyword evidence="8 16" id="KW-0547">Nucleotide-binding</keyword>
<dbReference type="UniPathway" id="UPA00655">
    <property type="reaction ID" value="UER00711"/>
</dbReference>
<evidence type="ECO:0000256" key="6">
    <source>
        <dbReference type="ARBA" id="ARBA00022598"/>
    </source>
</evidence>
<evidence type="ECO:0000256" key="1">
    <source>
        <dbReference type="ARBA" id="ARBA00003761"/>
    </source>
</evidence>
<dbReference type="NCBIfam" id="TIGR00514">
    <property type="entry name" value="accC"/>
    <property type="match status" value="1"/>
</dbReference>
<evidence type="ECO:0000259" key="19">
    <source>
        <dbReference type="PROSITE" id="PS50979"/>
    </source>
</evidence>
<organism evidence="20 21">
    <name type="scientific">Erysipelothrix inopinata</name>
    <dbReference type="NCBI Taxonomy" id="225084"/>
    <lineage>
        <taxon>Bacteria</taxon>
        <taxon>Bacillati</taxon>
        <taxon>Bacillota</taxon>
        <taxon>Erysipelotrichia</taxon>
        <taxon>Erysipelotrichales</taxon>
        <taxon>Erysipelotrichaceae</taxon>
        <taxon>Erysipelothrix</taxon>
    </lineage>
</organism>
<dbReference type="SMART" id="SM00878">
    <property type="entry name" value="Biotin_carb_C"/>
    <property type="match status" value="1"/>
</dbReference>
<comment type="catalytic activity">
    <reaction evidence="15 17">
        <text>N(6)-biotinyl-L-lysyl-[protein] + hydrogencarbonate + ATP = N(6)-carboxybiotinyl-L-lysyl-[protein] + ADP + phosphate + H(+)</text>
        <dbReference type="Rhea" id="RHEA:13501"/>
        <dbReference type="Rhea" id="RHEA-COMP:10505"/>
        <dbReference type="Rhea" id="RHEA-COMP:10506"/>
        <dbReference type="ChEBI" id="CHEBI:15378"/>
        <dbReference type="ChEBI" id="CHEBI:17544"/>
        <dbReference type="ChEBI" id="CHEBI:30616"/>
        <dbReference type="ChEBI" id="CHEBI:43474"/>
        <dbReference type="ChEBI" id="CHEBI:83144"/>
        <dbReference type="ChEBI" id="CHEBI:83145"/>
        <dbReference type="ChEBI" id="CHEBI:456216"/>
        <dbReference type="EC" id="6.3.4.14"/>
    </reaction>
</comment>
<dbReference type="PROSITE" id="PS50979">
    <property type="entry name" value="BC"/>
    <property type="match status" value="1"/>
</dbReference>
<dbReference type="AlphaFoldDB" id="A0A7G9S0V2"/>
<dbReference type="Pfam" id="PF00289">
    <property type="entry name" value="Biotin_carb_N"/>
    <property type="match status" value="1"/>
</dbReference>
<dbReference type="SUPFAM" id="SSF51246">
    <property type="entry name" value="Rudiment single hybrid motif"/>
    <property type="match status" value="1"/>
</dbReference>
<keyword evidence="21" id="KW-1185">Reference proteome</keyword>
<keyword evidence="14 17" id="KW-0092">Biotin</keyword>
<keyword evidence="7" id="KW-0479">Metal-binding</keyword>
<evidence type="ECO:0000256" key="7">
    <source>
        <dbReference type="ARBA" id="ARBA00022723"/>
    </source>
</evidence>
<evidence type="ECO:0000256" key="13">
    <source>
        <dbReference type="ARBA" id="ARBA00023160"/>
    </source>
</evidence>
<dbReference type="GO" id="GO:2001295">
    <property type="term" value="P:malonyl-CoA biosynthetic process"/>
    <property type="evidence" value="ECO:0007669"/>
    <property type="project" value="UniProtKB-UniPathway"/>
</dbReference>
<keyword evidence="6 17" id="KW-0436">Ligase</keyword>
<dbReference type="GO" id="GO:0004075">
    <property type="term" value="F:biotin carboxylase activity"/>
    <property type="evidence" value="ECO:0007669"/>
    <property type="project" value="UniProtKB-EC"/>
</dbReference>
<dbReference type="GO" id="GO:0046872">
    <property type="term" value="F:metal ion binding"/>
    <property type="evidence" value="ECO:0007669"/>
    <property type="project" value="UniProtKB-KW"/>
</dbReference>
<evidence type="ECO:0000256" key="2">
    <source>
        <dbReference type="ARBA" id="ARBA00004956"/>
    </source>
</evidence>
<keyword evidence="5 17" id="KW-0444">Lipid biosynthesis</keyword>
<dbReference type="Pfam" id="PF02785">
    <property type="entry name" value="Biotin_carb_C"/>
    <property type="match status" value="1"/>
</dbReference>